<evidence type="ECO:0000313" key="3">
    <source>
        <dbReference type="Proteomes" id="UP000002791"/>
    </source>
</evidence>
<proteinExistence type="predicted"/>
<dbReference type="STRING" id="882082.SaccyDRAFT_4459"/>
<feature type="transmembrane region" description="Helical" evidence="1">
    <location>
        <begin position="62"/>
        <end position="81"/>
    </location>
</feature>
<keyword evidence="3" id="KW-1185">Reference proteome</keyword>
<organism evidence="2 3">
    <name type="scientific">Saccharomonospora cyanea NA-134</name>
    <dbReference type="NCBI Taxonomy" id="882082"/>
    <lineage>
        <taxon>Bacteria</taxon>
        <taxon>Bacillati</taxon>
        <taxon>Actinomycetota</taxon>
        <taxon>Actinomycetes</taxon>
        <taxon>Pseudonocardiales</taxon>
        <taxon>Pseudonocardiaceae</taxon>
        <taxon>Saccharomonospora</taxon>
    </lineage>
</organism>
<dbReference type="eggNOG" id="COG0428">
    <property type="taxonomic scope" value="Bacteria"/>
</dbReference>
<keyword evidence="1" id="KW-0812">Transmembrane</keyword>
<feature type="transmembrane region" description="Helical" evidence="1">
    <location>
        <begin position="34"/>
        <end position="55"/>
    </location>
</feature>
<dbReference type="RefSeq" id="WP_005459471.1">
    <property type="nucleotide sequence ID" value="NZ_CM001440.1"/>
</dbReference>
<keyword evidence="1" id="KW-1133">Transmembrane helix</keyword>
<feature type="transmembrane region" description="Helical" evidence="1">
    <location>
        <begin position="199"/>
        <end position="217"/>
    </location>
</feature>
<dbReference type="EMBL" id="CM001440">
    <property type="protein sequence ID" value="EHR63269.1"/>
    <property type="molecule type" value="Genomic_DNA"/>
</dbReference>
<name>H5XP20_9PSEU</name>
<gene>
    <name evidence="2" type="ORF">SaccyDRAFT_4459</name>
</gene>
<feature type="transmembrane region" description="Helical" evidence="1">
    <location>
        <begin position="229"/>
        <end position="249"/>
    </location>
</feature>
<dbReference type="Proteomes" id="UP000002791">
    <property type="component" value="Chromosome"/>
</dbReference>
<sequence>MAVWLEAGLWGLLAGSALLFGAAAGWWLPVPPAVVAGVMAFGAGVLVSALAFELVDEAERTGGLLATSLGFVLGACAYVAANELLSRRGARHRKRSGPAQPSEDEAKGSGAAIAIGALLDGIPESVVLGLSVLGGGGVGVPVLAAVFVSNVPEGLSSSAGMKRAGRGAGYVFGVWAGIALACGTAALLGCLLLDGASPATIAVITAVAAGGILAMVADTMIPEAFQRTHVLTGLITTVGFLASFTLQRWG</sequence>
<protein>
    <submittedName>
        <fullName evidence="2">Putative divalent heavy-metal cations transporter</fullName>
    </submittedName>
</protein>
<reference evidence="2 3" key="1">
    <citation type="submission" date="2011-11" db="EMBL/GenBank/DDBJ databases">
        <title>The Noncontiguous Finished sequence of Saccharomonospora cyanea NA-134.</title>
        <authorList>
            <consortium name="US DOE Joint Genome Institute"/>
            <person name="Lucas S."/>
            <person name="Han J."/>
            <person name="Lapidus A."/>
            <person name="Cheng J.-F."/>
            <person name="Goodwin L."/>
            <person name="Pitluck S."/>
            <person name="Peters L."/>
            <person name="Ovchinnikova G."/>
            <person name="Lu M."/>
            <person name="Detter J.C."/>
            <person name="Han C."/>
            <person name="Tapia R."/>
            <person name="Land M."/>
            <person name="Hauser L."/>
            <person name="Kyrpides N."/>
            <person name="Ivanova N."/>
            <person name="Pagani I."/>
            <person name="Brambilla E.-M."/>
            <person name="Klenk H.-P."/>
            <person name="Woyke T."/>
        </authorList>
    </citation>
    <scope>NUCLEOTIDE SEQUENCE [LARGE SCALE GENOMIC DNA]</scope>
    <source>
        <strain evidence="2 3">NA-134</strain>
    </source>
</reference>
<feature type="transmembrane region" description="Helical" evidence="1">
    <location>
        <begin position="7"/>
        <end position="28"/>
    </location>
</feature>
<keyword evidence="1" id="KW-0472">Membrane</keyword>
<evidence type="ECO:0000256" key="1">
    <source>
        <dbReference type="SAM" id="Phobius"/>
    </source>
</evidence>
<dbReference type="OrthoDB" id="1145132at2"/>
<feature type="transmembrane region" description="Helical" evidence="1">
    <location>
        <begin position="126"/>
        <end position="148"/>
    </location>
</feature>
<dbReference type="HOGENOM" id="CLU_015114_6_0_11"/>
<dbReference type="AlphaFoldDB" id="H5XP20"/>
<accession>H5XP20</accession>
<feature type="transmembrane region" description="Helical" evidence="1">
    <location>
        <begin position="169"/>
        <end position="193"/>
    </location>
</feature>
<evidence type="ECO:0000313" key="2">
    <source>
        <dbReference type="EMBL" id="EHR63269.1"/>
    </source>
</evidence>